<evidence type="ECO:0000313" key="1">
    <source>
        <dbReference type="EMBL" id="KAB7323618.1"/>
    </source>
</evidence>
<dbReference type="RefSeq" id="WP_071477987.1">
    <property type="nucleotide sequence ID" value="NZ_NAQL01000014.1"/>
</dbReference>
<protein>
    <submittedName>
        <fullName evidence="1">Uncharacterized protein</fullName>
    </submittedName>
</protein>
<reference evidence="1 2" key="1">
    <citation type="journal article" date="2019" name="Nat. Med.">
        <title>A library of human gut bacterial isolates paired with longitudinal multiomics data enables mechanistic microbiome research.</title>
        <authorList>
            <person name="Poyet M."/>
            <person name="Groussin M."/>
            <person name="Gibbons S.M."/>
            <person name="Avila-Pacheco J."/>
            <person name="Jiang X."/>
            <person name="Kearney S.M."/>
            <person name="Perrotta A.R."/>
            <person name="Berdy B."/>
            <person name="Zhao S."/>
            <person name="Lieberman T.D."/>
            <person name="Swanson P.K."/>
            <person name="Smith M."/>
            <person name="Roesemann S."/>
            <person name="Alexander J.E."/>
            <person name="Rich S.A."/>
            <person name="Livny J."/>
            <person name="Vlamakis H."/>
            <person name="Clish C."/>
            <person name="Bullock K."/>
            <person name="Deik A."/>
            <person name="Scott J."/>
            <person name="Pierce K.A."/>
            <person name="Xavier R.J."/>
            <person name="Alm E.J."/>
        </authorList>
    </citation>
    <scope>NUCLEOTIDE SEQUENCE [LARGE SCALE GENOMIC DNA]</scope>
    <source>
        <strain evidence="1 2">BIOML-A75</strain>
    </source>
</reference>
<name>A0A1V8RF83_BIFLN</name>
<accession>A0A1V8RF83</accession>
<dbReference type="AlphaFoldDB" id="A0A1V8RF83"/>
<dbReference type="EMBL" id="WDRV01000002">
    <property type="protein sequence ID" value="KAB7323618.1"/>
    <property type="molecule type" value="Genomic_DNA"/>
</dbReference>
<sequence>MSRIIIKQTVINDTRVSVKQWDKPLLGRFPYTVVVQYRFYEPDGRAYWAMVPLGPEHRQCETVVDMLTRFDEAVAWAGRDGYHAVKPCKMAA</sequence>
<evidence type="ECO:0000313" key="2">
    <source>
        <dbReference type="Proteomes" id="UP000451234"/>
    </source>
</evidence>
<gene>
    <name evidence="1" type="ORF">GBB65_02470</name>
</gene>
<organism evidence="1 2">
    <name type="scientific">Bifidobacterium longum</name>
    <dbReference type="NCBI Taxonomy" id="216816"/>
    <lineage>
        <taxon>Bacteria</taxon>
        <taxon>Bacillati</taxon>
        <taxon>Actinomycetota</taxon>
        <taxon>Actinomycetes</taxon>
        <taxon>Bifidobacteriales</taxon>
        <taxon>Bifidobacteriaceae</taxon>
        <taxon>Bifidobacterium</taxon>
    </lineage>
</organism>
<dbReference type="Proteomes" id="UP000451234">
    <property type="component" value="Unassembled WGS sequence"/>
</dbReference>
<proteinExistence type="predicted"/>
<comment type="caution">
    <text evidence="1">The sequence shown here is derived from an EMBL/GenBank/DDBJ whole genome shotgun (WGS) entry which is preliminary data.</text>
</comment>